<sequence length="473" mass="53709">MGSDEGYVGCNQKNKLDLGVWELSKGDAKGTIVLCESPDDIVPLSNLIAVDRTWGSSSDLVLELRKGRRLSIPLSFIRKLEVPMPEISGLLCLSRFGVMGPTVADQNCVRSFVTSDEESSSDYNIWLVWEDLEVVGDDNELVCWGDEVVPLEIELLATSKPEKDSIALGYEERVTRLLMEIDSRRIQCASARSVKKKTKNVLDQKEWAFSGVYWPNAVKERLALWEELAGVDSWWNVSWVIRGDFNVVRFPLEHLEVRQLTGEEYEKKALLVADLERTSLLEEISWRKKSKAFWLREGDKNTKFFHRLANSNCRYNSISTLSINGELSSDFDAISEFITLSYNRLFTEEECHRPLLDGLDFSMISNEDVVWLERSFDADEVVGVVFGFNGDKAPGPDSFTMGFFQSYWDVVQADIMAVLNDFHRCCSFENSLNATFVSLIPKKSEAMEVKDFRPISLVGGVMRTTTLKPSLFR</sequence>
<evidence type="ECO:0008006" key="2">
    <source>
        <dbReference type="Google" id="ProtNLM"/>
    </source>
</evidence>
<reference evidence="1" key="1">
    <citation type="submission" date="2018-02" db="EMBL/GenBank/DDBJ databases">
        <authorList>
            <person name="Cohen D.B."/>
            <person name="Kent A.D."/>
        </authorList>
    </citation>
    <scope>NUCLEOTIDE SEQUENCE</scope>
</reference>
<dbReference type="InterPro" id="IPR052343">
    <property type="entry name" value="Retrotransposon-Effector_Assoc"/>
</dbReference>
<organism evidence="1">
    <name type="scientific">Fagus sylvatica</name>
    <name type="common">Beechnut</name>
    <dbReference type="NCBI Taxonomy" id="28930"/>
    <lineage>
        <taxon>Eukaryota</taxon>
        <taxon>Viridiplantae</taxon>
        <taxon>Streptophyta</taxon>
        <taxon>Embryophyta</taxon>
        <taxon>Tracheophyta</taxon>
        <taxon>Spermatophyta</taxon>
        <taxon>Magnoliopsida</taxon>
        <taxon>eudicotyledons</taxon>
        <taxon>Gunneridae</taxon>
        <taxon>Pentapetalae</taxon>
        <taxon>rosids</taxon>
        <taxon>fabids</taxon>
        <taxon>Fagales</taxon>
        <taxon>Fagaceae</taxon>
        <taxon>Fagus</taxon>
    </lineage>
</organism>
<name>A0A2N9FHW1_FAGSY</name>
<dbReference type="PANTHER" id="PTHR46890">
    <property type="entry name" value="NON-LTR RETROLELEMENT REVERSE TRANSCRIPTASE-LIKE PROTEIN-RELATED"/>
    <property type="match status" value="1"/>
</dbReference>
<evidence type="ECO:0000313" key="1">
    <source>
        <dbReference type="EMBL" id="SPC86364.1"/>
    </source>
</evidence>
<accession>A0A2N9FHW1</accession>
<dbReference type="InterPro" id="IPR036691">
    <property type="entry name" value="Endo/exonu/phosph_ase_sf"/>
</dbReference>
<protein>
    <recommendedName>
        <fullName evidence="2">DUF4283 domain-containing protein</fullName>
    </recommendedName>
</protein>
<dbReference type="SUPFAM" id="SSF56219">
    <property type="entry name" value="DNase I-like"/>
    <property type="match status" value="1"/>
</dbReference>
<dbReference type="PANTHER" id="PTHR46890:SF49">
    <property type="entry name" value="RNA-DIRECTED DNA POLYMERASE"/>
    <property type="match status" value="1"/>
</dbReference>
<proteinExistence type="predicted"/>
<dbReference type="AlphaFoldDB" id="A0A2N9FHW1"/>
<dbReference type="Gene3D" id="3.60.10.10">
    <property type="entry name" value="Endonuclease/exonuclease/phosphatase"/>
    <property type="match status" value="1"/>
</dbReference>
<dbReference type="EMBL" id="OIVN01000846">
    <property type="protein sequence ID" value="SPC86364.1"/>
    <property type="molecule type" value="Genomic_DNA"/>
</dbReference>
<gene>
    <name evidence="1" type="ORF">FSB_LOCUS14246</name>
</gene>